<evidence type="ECO:0000259" key="6">
    <source>
        <dbReference type="SMART" id="SM00093"/>
    </source>
</evidence>
<dbReference type="GO" id="GO:0004867">
    <property type="term" value="F:serine-type endopeptidase inhibitor activity"/>
    <property type="evidence" value="ECO:0007669"/>
    <property type="project" value="UniProtKB-KW"/>
</dbReference>
<dbReference type="PANTHER" id="PTHR11461">
    <property type="entry name" value="SERINE PROTEASE INHIBITOR, SERPIN"/>
    <property type="match status" value="1"/>
</dbReference>
<dbReference type="SUPFAM" id="SSF56574">
    <property type="entry name" value="Serpins"/>
    <property type="match status" value="1"/>
</dbReference>
<dbReference type="InterPro" id="IPR036186">
    <property type="entry name" value="Serpin_sf"/>
</dbReference>
<feature type="chain" id="PRO_5013256984" evidence="5">
    <location>
        <begin position="17"/>
        <end position="412"/>
    </location>
</feature>
<evidence type="ECO:0000256" key="5">
    <source>
        <dbReference type="SAM" id="SignalP"/>
    </source>
</evidence>
<evidence type="ECO:0000256" key="2">
    <source>
        <dbReference type="ARBA" id="ARBA00022690"/>
    </source>
</evidence>
<dbReference type="SMART" id="SM00093">
    <property type="entry name" value="SERPIN"/>
    <property type="match status" value="1"/>
</dbReference>
<dbReference type="AlphaFoldDB" id="A0A224XGM6"/>
<keyword evidence="5" id="KW-0732">Signal</keyword>
<evidence type="ECO:0000256" key="1">
    <source>
        <dbReference type="ARBA" id="ARBA00009500"/>
    </source>
</evidence>
<name>A0A224XGM6_9SCOR</name>
<protein>
    <submittedName>
        <fullName evidence="7">Putative Protease inhibitor</fullName>
    </submittedName>
</protein>
<keyword evidence="2" id="KW-0646">Protease inhibitor</keyword>
<dbReference type="InterPro" id="IPR000215">
    <property type="entry name" value="Serpin_fam"/>
</dbReference>
<dbReference type="Gene3D" id="2.30.39.10">
    <property type="entry name" value="Alpha-1-antitrypsin, domain 1"/>
    <property type="match status" value="1"/>
</dbReference>
<dbReference type="PANTHER" id="PTHR11461:SF211">
    <property type="entry name" value="GH10112P-RELATED"/>
    <property type="match status" value="1"/>
</dbReference>
<evidence type="ECO:0000256" key="4">
    <source>
        <dbReference type="RuleBase" id="RU000411"/>
    </source>
</evidence>
<proteinExistence type="inferred from homology"/>
<dbReference type="Pfam" id="PF00079">
    <property type="entry name" value="Serpin"/>
    <property type="match status" value="1"/>
</dbReference>
<dbReference type="InterPro" id="IPR042185">
    <property type="entry name" value="Serpin_sf_2"/>
</dbReference>
<keyword evidence="3" id="KW-0722">Serine protease inhibitor</keyword>
<accession>A0A224XGM6</accession>
<evidence type="ECO:0000313" key="7">
    <source>
        <dbReference type="EMBL" id="JAW07130.1"/>
    </source>
</evidence>
<evidence type="ECO:0000256" key="3">
    <source>
        <dbReference type="ARBA" id="ARBA00022900"/>
    </source>
</evidence>
<dbReference type="Gene3D" id="3.30.497.10">
    <property type="entry name" value="Antithrombin, subunit I, domain 2"/>
    <property type="match status" value="1"/>
</dbReference>
<sequence length="412" mass="46575">MYQAFLVLFLLPLAQSLGRSASSPITALIQSNNRYAFELYRALQTEDNLVFSPWSISTGVAMLYLGARNYTAREIESVLYQNDEGVSAREMMVAYGQLDRLMKRKSQLELTKFNAAVVQQGSQISETYRHRLFHYFNSVLYDLDMKENGKLVKDWINILAEIKTAGLIKNILTRVPTEDSKLILLSGVHYKGQWVEKFDREKTTNGNFYSHGNVATSAALMLSTSNYTYHFSDADNLHVLRIPLEGRFAMVFVMPEENGTLKEVAQKLNPRLLQKLVEEDAAPKMIKLVLPKFKLQIRKDLSEPLKEMGLTTLFSPVNSDLTGIEASGDLFLKDVVHQATVEVNEEGVEAAAVTLLGVESRLGAPYIAFNRPFMFFIQDLDTRLILFMGHLNDCSEVCGVSNFVQQENQSLR</sequence>
<feature type="domain" description="Serpin" evidence="6">
    <location>
        <begin position="37"/>
        <end position="394"/>
    </location>
</feature>
<comment type="similarity">
    <text evidence="1 4">Belongs to the serpin family.</text>
</comment>
<organism evidence="7">
    <name type="scientific">Megacormus gertschi</name>
    <dbReference type="NCBI Taxonomy" id="1843536"/>
    <lineage>
        <taxon>Eukaryota</taxon>
        <taxon>Metazoa</taxon>
        <taxon>Ecdysozoa</taxon>
        <taxon>Arthropoda</taxon>
        <taxon>Chelicerata</taxon>
        <taxon>Arachnida</taxon>
        <taxon>Scorpiones</taxon>
        <taxon>Iurida</taxon>
        <taxon>Chactoidea</taxon>
        <taxon>Euscorpiidae</taxon>
        <taxon>Megacorminae</taxon>
        <taxon>Megacormini</taxon>
        <taxon>Megacormus</taxon>
    </lineage>
</organism>
<dbReference type="PROSITE" id="PS00284">
    <property type="entry name" value="SERPIN"/>
    <property type="match status" value="1"/>
</dbReference>
<reference evidence="7" key="1">
    <citation type="submission" date="2016-10" db="EMBL/GenBank/DDBJ databases">
        <title>Venom proteomic and venom gland transcriptomic analyses of the scorpion Megacormus gertschi Diaz-Najera, 1966 (Scorpiones: Euscorpiidae: Megacorminae).</title>
        <authorList>
            <person name="Santibanez-Lopez C.E."/>
            <person name="Cid-Uribe J.I."/>
            <person name="Zamudio F.Z."/>
            <person name="Batista C.V."/>
            <person name="Ortiz E."/>
            <person name="Possani L.D."/>
        </authorList>
    </citation>
    <scope>NUCLEOTIDE SEQUENCE</scope>
    <source>
        <tissue evidence="7">Venom gland</tissue>
    </source>
</reference>
<feature type="signal peptide" evidence="5">
    <location>
        <begin position="1"/>
        <end position="16"/>
    </location>
</feature>
<dbReference type="EMBL" id="GFBG01000037">
    <property type="protein sequence ID" value="JAW07130.1"/>
    <property type="molecule type" value="Transcribed_RNA"/>
</dbReference>
<dbReference type="InterPro" id="IPR023796">
    <property type="entry name" value="Serpin_dom"/>
</dbReference>
<dbReference type="InterPro" id="IPR042178">
    <property type="entry name" value="Serpin_sf_1"/>
</dbReference>
<dbReference type="GO" id="GO:0005615">
    <property type="term" value="C:extracellular space"/>
    <property type="evidence" value="ECO:0007669"/>
    <property type="project" value="InterPro"/>
</dbReference>
<dbReference type="InterPro" id="IPR023795">
    <property type="entry name" value="Serpin_CS"/>
</dbReference>